<dbReference type="Proteomes" id="UP000236290">
    <property type="component" value="Unassembled WGS sequence"/>
</dbReference>
<accession>A0A2K0UQX4</accession>
<dbReference type="EMBL" id="MTYI01000004">
    <property type="protein sequence ID" value="PNP60160.1"/>
    <property type="molecule type" value="Genomic_DNA"/>
</dbReference>
<sequence length="32" mass="3578">MDNFDALMSKLRAGLFNNKSSSVWWSSGMILA</sequence>
<comment type="caution">
    <text evidence="1">The sequence shown here is derived from an EMBL/GenBank/DDBJ whole genome shotgun (WGS) entry which is preliminary data.</text>
</comment>
<protein>
    <submittedName>
        <fullName evidence="1">Uncharacterized protein</fullName>
    </submittedName>
</protein>
<organism evidence="1 2">
    <name type="scientific">Trichoderma harzianum</name>
    <name type="common">Hypocrea lixii</name>
    <dbReference type="NCBI Taxonomy" id="5544"/>
    <lineage>
        <taxon>Eukaryota</taxon>
        <taxon>Fungi</taxon>
        <taxon>Dikarya</taxon>
        <taxon>Ascomycota</taxon>
        <taxon>Pezizomycotina</taxon>
        <taxon>Sordariomycetes</taxon>
        <taxon>Hypocreomycetidae</taxon>
        <taxon>Hypocreales</taxon>
        <taxon>Hypocreaceae</taxon>
        <taxon>Trichoderma</taxon>
    </lineage>
</organism>
<reference evidence="1 2" key="1">
    <citation type="submission" date="2017-02" db="EMBL/GenBank/DDBJ databases">
        <title>Genomes of Trichoderma spp. with biocontrol activity.</title>
        <authorList>
            <person name="Gardiner D."/>
            <person name="Kazan K."/>
            <person name="Vos C."/>
            <person name="Harvey P."/>
        </authorList>
    </citation>
    <scope>NUCLEOTIDE SEQUENCE [LARGE SCALE GENOMIC DNA]</scope>
    <source>
        <strain evidence="1 2">Tr1</strain>
    </source>
</reference>
<name>A0A2K0UQX4_TRIHA</name>
<gene>
    <name evidence="1" type="ORF">THARTR1_00184</name>
</gene>
<dbReference type="AlphaFoldDB" id="A0A2K0UQX4"/>
<evidence type="ECO:0000313" key="2">
    <source>
        <dbReference type="Proteomes" id="UP000236290"/>
    </source>
</evidence>
<proteinExistence type="predicted"/>
<evidence type="ECO:0000313" key="1">
    <source>
        <dbReference type="EMBL" id="PNP60160.1"/>
    </source>
</evidence>